<evidence type="ECO:0008006" key="4">
    <source>
        <dbReference type="Google" id="ProtNLM"/>
    </source>
</evidence>
<keyword evidence="1" id="KW-0812">Transmembrane</keyword>
<proteinExistence type="predicted"/>
<evidence type="ECO:0000313" key="2">
    <source>
        <dbReference type="EMBL" id="SJZ30924.1"/>
    </source>
</evidence>
<feature type="transmembrane region" description="Helical" evidence="1">
    <location>
        <begin position="495"/>
        <end position="512"/>
    </location>
</feature>
<dbReference type="AlphaFoldDB" id="A0A1T4JL71"/>
<organism evidence="2 3">
    <name type="scientific">Porphyromonas cangingivalis</name>
    <dbReference type="NCBI Taxonomy" id="36874"/>
    <lineage>
        <taxon>Bacteria</taxon>
        <taxon>Pseudomonadati</taxon>
        <taxon>Bacteroidota</taxon>
        <taxon>Bacteroidia</taxon>
        <taxon>Bacteroidales</taxon>
        <taxon>Porphyromonadaceae</taxon>
        <taxon>Porphyromonas</taxon>
    </lineage>
</organism>
<accession>A0A1T4JL71</accession>
<evidence type="ECO:0000313" key="3">
    <source>
        <dbReference type="Proteomes" id="UP000189956"/>
    </source>
</evidence>
<feature type="transmembrane region" description="Helical" evidence="1">
    <location>
        <begin position="532"/>
        <end position="551"/>
    </location>
</feature>
<gene>
    <name evidence="2" type="ORF">SAMN02745205_00029</name>
</gene>
<dbReference type="Proteomes" id="UP000189956">
    <property type="component" value="Unassembled WGS sequence"/>
</dbReference>
<feature type="transmembrane region" description="Helical" evidence="1">
    <location>
        <begin position="375"/>
        <end position="395"/>
    </location>
</feature>
<protein>
    <recommendedName>
        <fullName evidence="4">CorA-like Mg2+ transporter protein</fullName>
    </recommendedName>
</protein>
<evidence type="ECO:0000256" key="1">
    <source>
        <dbReference type="SAM" id="Phobius"/>
    </source>
</evidence>
<keyword evidence="1" id="KW-0472">Membrane</keyword>
<dbReference type="EMBL" id="FUWL01000003">
    <property type="protein sequence ID" value="SJZ30924.1"/>
    <property type="molecule type" value="Genomic_DNA"/>
</dbReference>
<reference evidence="2 3" key="1">
    <citation type="submission" date="2017-02" db="EMBL/GenBank/DDBJ databases">
        <authorList>
            <person name="Peterson S.W."/>
        </authorList>
    </citation>
    <scope>NUCLEOTIDE SEQUENCE [LARGE SCALE GENOMIC DNA]</scope>
    <source>
        <strain evidence="2 3">ATCC 700135</strain>
    </source>
</reference>
<sequence>MSLQRVSAGGEEGVALRFILMNNNKPYSRHIFIFPFQWDYIGRQVSQKGDLSYNERTDIDAFDRIFRQETKLERSFFEIRDSHTRYNEFTYFYPFVRNTLYGTRENKSVYFYELEGEGGTYSIDIKADINRTYHLKLTKISVHIFDTGVGLVAFSLLNDLYTQEHDILRINDFGRRLYPQFLGSEKRLNAKDVFLANSISGHIASLDFYEDFSRFEDEVDHRSPFLPPDHIRQVFGYSKTDRVGDEWRKFVFRDRDERRGTIRISPIMDDRMYFLSYYRNDSLADRVGMKQGMICRAIRNVLDRGAIDTGYLYEVGEESNFWYRYMYGDGNSKGIANSDFQISEIRKATYSRWVEYGTLIGITRDSATYLSTTRFGVLGAQFLSMYYQMAILSIVQRAGILRFSGEIANLTQNALGKKKRTSKNIKELYESYIKFLNQVVFREVTSQIQGIEMYDLFQKAMNIERDAKALDAEMSELFNYLEIEEQSNLNKTANLYLPLALLTGVLGINTLADGWFGSLLGWLGSDKGWHSWNIGDFITTIVIAVCLYFPIRYHIKTKNK</sequence>
<keyword evidence="1" id="KW-1133">Transmembrane helix</keyword>
<name>A0A1T4JL71_PORCN</name>